<keyword evidence="4" id="KW-1185">Reference proteome</keyword>
<dbReference type="Proteomes" id="UP000323300">
    <property type="component" value="Unassembled WGS sequence"/>
</dbReference>
<accession>A0A1I4A8C5</accession>
<evidence type="ECO:0000313" key="3">
    <source>
        <dbReference type="EMBL" id="SFK52056.1"/>
    </source>
</evidence>
<evidence type="ECO:0000256" key="2">
    <source>
        <dbReference type="SAM" id="SignalP"/>
    </source>
</evidence>
<feature type="compositionally biased region" description="Low complexity" evidence="1">
    <location>
        <begin position="392"/>
        <end position="404"/>
    </location>
</feature>
<sequence>MKAGWARPYPLRRLACLFLAFAMVATALVFTAPDSAAQDQRQQPRRTFIQRLLFGNYYYYREPPRQVRPARPRKKVTKAQPKRSSEPVEPAIVAVEKQPDAKVILVVGDFLGSGLAEGLTDAYAQTPGIRVVDRSSGSSGFVRDDFFNWPEQIGPMVETEKPAAIVVMLGSNDRQQIRTGDTRADKLSEAWIKEYEARATVFAAGARQNDAPLIWVGMPAFKSTSMTADMLALNDIYRRVAENAKGEFVDVWDGFVDENGAFVMSGPDMNGQPVRLRSSDGINVTKAGKRKLAFYAEKPLAKIFGDAKAPAIGVPTPTLPEITVDPAAIAKIDRTVPISFTDPELDGGSELLGLKVSPKPKPTTPGERLAIEGVASDATPGRADDFGGGKTPAAVAAPVLPEPETTTATRQ</sequence>
<dbReference type="InterPro" id="IPR007407">
    <property type="entry name" value="DUF459"/>
</dbReference>
<name>A0A1I4A8C5_9HYPH</name>
<evidence type="ECO:0000256" key="1">
    <source>
        <dbReference type="SAM" id="MobiDB-lite"/>
    </source>
</evidence>
<dbReference type="SUPFAM" id="SSF52266">
    <property type="entry name" value="SGNH hydrolase"/>
    <property type="match status" value="1"/>
</dbReference>
<dbReference type="CDD" id="cd01829">
    <property type="entry name" value="SGNH_hydrolase_peri2"/>
    <property type="match status" value="1"/>
</dbReference>
<gene>
    <name evidence="3" type="ORF">SAMN04488498_107185</name>
</gene>
<dbReference type="RefSeq" id="WP_149760779.1">
    <property type="nucleotide sequence ID" value="NZ_BSPE01000070.1"/>
</dbReference>
<dbReference type="Pfam" id="PF04311">
    <property type="entry name" value="DUF459"/>
    <property type="match status" value="1"/>
</dbReference>
<feature type="region of interest" description="Disordered" evidence="1">
    <location>
        <begin position="65"/>
        <end position="87"/>
    </location>
</feature>
<dbReference type="OrthoDB" id="9805649at2"/>
<organism evidence="3 4">
    <name type="scientific">Neomesorhizobium albiziae</name>
    <dbReference type="NCBI Taxonomy" id="335020"/>
    <lineage>
        <taxon>Bacteria</taxon>
        <taxon>Pseudomonadati</taxon>
        <taxon>Pseudomonadota</taxon>
        <taxon>Alphaproteobacteria</taxon>
        <taxon>Hyphomicrobiales</taxon>
        <taxon>Phyllobacteriaceae</taxon>
        <taxon>Neomesorhizobium</taxon>
    </lineage>
</organism>
<dbReference type="GO" id="GO:0016788">
    <property type="term" value="F:hydrolase activity, acting on ester bonds"/>
    <property type="evidence" value="ECO:0007669"/>
    <property type="project" value="UniProtKB-ARBA"/>
</dbReference>
<feature type="chain" id="PRO_5009302496" evidence="2">
    <location>
        <begin position="32"/>
        <end position="411"/>
    </location>
</feature>
<dbReference type="Gene3D" id="3.40.50.1110">
    <property type="entry name" value="SGNH hydrolase"/>
    <property type="match status" value="1"/>
</dbReference>
<feature type="signal peptide" evidence="2">
    <location>
        <begin position="1"/>
        <end position="31"/>
    </location>
</feature>
<dbReference type="InterPro" id="IPR036514">
    <property type="entry name" value="SGNH_hydro_sf"/>
</dbReference>
<feature type="compositionally biased region" description="Basic residues" evidence="1">
    <location>
        <begin position="68"/>
        <end position="81"/>
    </location>
</feature>
<reference evidence="3 4" key="1">
    <citation type="submission" date="2016-10" db="EMBL/GenBank/DDBJ databases">
        <authorList>
            <person name="Varghese N."/>
            <person name="Submissions S."/>
        </authorList>
    </citation>
    <scope>NUCLEOTIDE SEQUENCE [LARGE SCALE GENOMIC DNA]</scope>
    <source>
        <strain evidence="3 4">DSM 21822</strain>
    </source>
</reference>
<proteinExistence type="predicted"/>
<dbReference type="AlphaFoldDB" id="A0A1I4A8C5"/>
<keyword evidence="2" id="KW-0732">Signal</keyword>
<feature type="region of interest" description="Disordered" evidence="1">
    <location>
        <begin position="347"/>
        <end position="411"/>
    </location>
</feature>
<dbReference type="EMBL" id="FOSL01000007">
    <property type="protein sequence ID" value="SFK52056.1"/>
    <property type="molecule type" value="Genomic_DNA"/>
</dbReference>
<protein>
    <submittedName>
        <fullName evidence="3">Uncharacterized protein</fullName>
    </submittedName>
</protein>
<evidence type="ECO:0000313" key="4">
    <source>
        <dbReference type="Proteomes" id="UP000323300"/>
    </source>
</evidence>